<dbReference type="EMBL" id="DS268163">
    <property type="protein sequence ID" value="KMU78339.1"/>
    <property type="molecule type" value="Genomic_DNA"/>
</dbReference>
<protein>
    <submittedName>
        <fullName evidence="1">Uncharacterized protein</fullName>
    </submittedName>
</protein>
<gene>
    <name evidence="1" type="ORF">CISG_06575</name>
</gene>
<organism evidence="1 2">
    <name type="scientific">Coccidioides immitis RMSCC 3703</name>
    <dbReference type="NCBI Taxonomy" id="454286"/>
    <lineage>
        <taxon>Eukaryota</taxon>
        <taxon>Fungi</taxon>
        <taxon>Dikarya</taxon>
        <taxon>Ascomycota</taxon>
        <taxon>Pezizomycotina</taxon>
        <taxon>Eurotiomycetes</taxon>
        <taxon>Eurotiomycetidae</taxon>
        <taxon>Onygenales</taxon>
        <taxon>Onygenaceae</taxon>
        <taxon>Coccidioides</taxon>
    </lineage>
</organism>
<name>A0A0J8QZL5_COCIT</name>
<sequence length="124" mass="13882">MSSLIWASGGPCILRTGFVNSHFSKPSEADWDAWDEIPFVEVDQKSPKTKRGLLPFVRCSRLAASLLRESKFCYARCKFLAGHTNHIVLSSPYGEARKTPMIGQFSGIAQVIVERSDGRSRNYD</sequence>
<evidence type="ECO:0000313" key="1">
    <source>
        <dbReference type="EMBL" id="KMU78339.1"/>
    </source>
</evidence>
<dbReference type="Proteomes" id="UP000054559">
    <property type="component" value="Unassembled WGS sequence"/>
</dbReference>
<evidence type="ECO:0000313" key="2">
    <source>
        <dbReference type="Proteomes" id="UP000054559"/>
    </source>
</evidence>
<reference evidence="2" key="1">
    <citation type="journal article" date="2010" name="Genome Res.">
        <title>Population genomic sequencing of Coccidioides fungi reveals recent hybridization and transposon control.</title>
        <authorList>
            <person name="Neafsey D.E."/>
            <person name="Barker B.M."/>
            <person name="Sharpton T.J."/>
            <person name="Stajich J.E."/>
            <person name="Park D.J."/>
            <person name="Whiston E."/>
            <person name="Hung C.-Y."/>
            <person name="McMahan C."/>
            <person name="White J."/>
            <person name="Sykes S."/>
            <person name="Heiman D."/>
            <person name="Young S."/>
            <person name="Zeng Q."/>
            <person name="Abouelleil A."/>
            <person name="Aftuck L."/>
            <person name="Bessette D."/>
            <person name="Brown A."/>
            <person name="FitzGerald M."/>
            <person name="Lui A."/>
            <person name="Macdonald J.P."/>
            <person name="Priest M."/>
            <person name="Orbach M.J."/>
            <person name="Galgiani J.N."/>
            <person name="Kirkland T.N."/>
            <person name="Cole G.T."/>
            <person name="Birren B.W."/>
            <person name="Henn M.R."/>
            <person name="Taylor J.W."/>
            <person name="Rounsley S.D."/>
        </authorList>
    </citation>
    <scope>NUCLEOTIDE SEQUENCE [LARGE SCALE GENOMIC DNA]</scope>
    <source>
        <strain evidence="2">RMSCC 3703</strain>
    </source>
</reference>
<accession>A0A0J8QZL5</accession>
<proteinExistence type="predicted"/>
<dbReference type="AlphaFoldDB" id="A0A0J8QZL5"/>